<feature type="active site" evidence="7">
    <location>
        <position position="91"/>
    </location>
</feature>
<dbReference type="SMART" id="SM00827">
    <property type="entry name" value="PKS_AT"/>
    <property type="match status" value="1"/>
</dbReference>
<dbReference type="Gene3D" id="3.40.366.10">
    <property type="entry name" value="Malonyl-Coenzyme A Acyl Carrier Protein, domain 2"/>
    <property type="match status" value="1"/>
</dbReference>
<dbReference type="FunFam" id="3.30.70.250:FF:000001">
    <property type="entry name" value="Malonyl CoA-acyl carrier protein transacylase"/>
    <property type="match status" value="1"/>
</dbReference>
<proteinExistence type="inferred from homology"/>
<dbReference type="InterPro" id="IPR016035">
    <property type="entry name" value="Acyl_Trfase/lysoPLipase"/>
</dbReference>
<dbReference type="EC" id="2.3.1.39" evidence="1 6"/>
<dbReference type="InterPro" id="IPR050858">
    <property type="entry name" value="Mal-CoA-ACP_Trans/PKS_FabD"/>
</dbReference>
<comment type="similarity">
    <text evidence="6">Belongs to the fabD family.</text>
</comment>
<comment type="caution">
    <text evidence="9">The sequence shown here is derived from an EMBL/GenBank/DDBJ whole genome shotgun (WGS) entry which is preliminary data.</text>
</comment>
<dbReference type="EMBL" id="JADKCH010000009">
    <property type="protein sequence ID" value="MBK8572855.1"/>
    <property type="molecule type" value="Genomic_DNA"/>
</dbReference>
<dbReference type="SUPFAM" id="SSF55048">
    <property type="entry name" value="Probable ACP-binding domain of malonyl-CoA ACP transacylase"/>
    <property type="match status" value="1"/>
</dbReference>
<feature type="domain" description="Malonyl-CoA:ACP transacylase (MAT)" evidence="8">
    <location>
        <begin position="7"/>
        <end position="305"/>
    </location>
</feature>
<dbReference type="InterPro" id="IPR001227">
    <property type="entry name" value="Ac_transferase_dom_sf"/>
</dbReference>
<dbReference type="NCBIfam" id="TIGR00128">
    <property type="entry name" value="fabD"/>
    <property type="match status" value="1"/>
</dbReference>
<dbReference type="InterPro" id="IPR014043">
    <property type="entry name" value="Acyl_transferase_dom"/>
</dbReference>
<accession>A0A936K760</accession>
<dbReference type="Gene3D" id="3.30.70.250">
    <property type="entry name" value="Malonyl-CoA ACP transacylase, ACP-binding"/>
    <property type="match status" value="1"/>
</dbReference>
<name>A0A936K760_9BACT</name>
<evidence type="ECO:0000256" key="1">
    <source>
        <dbReference type="ARBA" id="ARBA00013258"/>
    </source>
</evidence>
<organism evidence="9 10">
    <name type="scientific">Candidatus Geothrix odensensis</name>
    <dbReference type="NCBI Taxonomy" id="2954440"/>
    <lineage>
        <taxon>Bacteria</taxon>
        <taxon>Pseudomonadati</taxon>
        <taxon>Acidobacteriota</taxon>
        <taxon>Holophagae</taxon>
        <taxon>Holophagales</taxon>
        <taxon>Holophagaceae</taxon>
        <taxon>Geothrix</taxon>
    </lineage>
</organism>
<keyword evidence="3 6" id="KW-0808">Transferase</keyword>
<dbReference type="GO" id="GO:0005829">
    <property type="term" value="C:cytosol"/>
    <property type="evidence" value="ECO:0007669"/>
    <property type="project" value="TreeGrafter"/>
</dbReference>
<dbReference type="AlphaFoldDB" id="A0A936K760"/>
<dbReference type="InterPro" id="IPR016036">
    <property type="entry name" value="Malonyl_transacylase_ACP-bd"/>
</dbReference>
<evidence type="ECO:0000256" key="2">
    <source>
        <dbReference type="ARBA" id="ARBA00018953"/>
    </source>
</evidence>
<keyword evidence="4 6" id="KW-0012">Acyltransferase</keyword>
<dbReference type="Pfam" id="PF00698">
    <property type="entry name" value="Acyl_transf_1"/>
    <property type="match status" value="1"/>
</dbReference>
<evidence type="ECO:0000256" key="6">
    <source>
        <dbReference type="PIRNR" id="PIRNR000446"/>
    </source>
</evidence>
<evidence type="ECO:0000256" key="3">
    <source>
        <dbReference type="ARBA" id="ARBA00022679"/>
    </source>
</evidence>
<evidence type="ECO:0000259" key="8">
    <source>
        <dbReference type="SMART" id="SM00827"/>
    </source>
</evidence>
<comment type="catalytic activity">
    <reaction evidence="5 6">
        <text>holo-[ACP] + malonyl-CoA = malonyl-[ACP] + CoA</text>
        <dbReference type="Rhea" id="RHEA:41792"/>
        <dbReference type="Rhea" id="RHEA-COMP:9623"/>
        <dbReference type="Rhea" id="RHEA-COMP:9685"/>
        <dbReference type="ChEBI" id="CHEBI:57287"/>
        <dbReference type="ChEBI" id="CHEBI:57384"/>
        <dbReference type="ChEBI" id="CHEBI:64479"/>
        <dbReference type="ChEBI" id="CHEBI:78449"/>
        <dbReference type="EC" id="2.3.1.39"/>
    </reaction>
</comment>
<dbReference type="PANTHER" id="PTHR42681">
    <property type="entry name" value="MALONYL-COA-ACYL CARRIER PROTEIN TRANSACYLASE, MITOCHONDRIAL"/>
    <property type="match status" value="1"/>
</dbReference>
<gene>
    <name evidence="9" type="primary">fabD</name>
    <name evidence="9" type="ORF">IPN91_09465</name>
</gene>
<dbReference type="PIRSF" id="PIRSF000446">
    <property type="entry name" value="Mct"/>
    <property type="match status" value="1"/>
</dbReference>
<evidence type="ECO:0000256" key="5">
    <source>
        <dbReference type="ARBA" id="ARBA00048462"/>
    </source>
</evidence>
<dbReference type="InterPro" id="IPR024925">
    <property type="entry name" value="Malonyl_CoA-ACP_transAc"/>
</dbReference>
<evidence type="ECO:0000313" key="9">
    <source>
        <dbReference type="EMBL" id="MBK8572855.1"/>
    </source>
</evidence>
<dbReference type="GO" id="GO:0004314">
    <property type="term" value="F:[acyl-carrier-protein] S-malonyltransferase activity"/>
    <property type="evidence" value="ECO:0007669"/>
    <property type="project" value="UniProtKB-EC"/>
</dbReference>
<evidence type="ECO:0000256" key="4">
    <source>
        <dbReference type="ARBA" id="ARBA00023315"/>
    </source>
</evidence>
<dbReference type="GO" id="GO:0006633">
    <property type="term" value="P:fatty acid biosynthetic process"/>
    <property type="evidence" value="ECO:0007669"/>
    <property type="project" value="TreeGrafter"/>
</dbReference>
<dbReference type="PANTHER" id="PTHR42681:SF1">
    <property type="entry name" value="MALONYL-COA-ACYL CARRIER PROTEIN TRANSACYLASE, MITOCHONDRIAL"/>
    <property type="match status" value="1"/>
</dbReference>
<reference evidence="9 10" key="1">
    <citation type="submission" date="2020-10" db="EMBL/GenBank/DDBJ databases">
        <title>Connecting structure to function with the recovery of over 1000 high-quality activated sludge metagenome-assembled genomes encoding full-length rRNA genes using long-read sequencing.</title>
        <authorList>
            <person name="Singleton C.M."/>
            <person name="Petriglieri F."/>
            <person name="Kristensen J.M."/>
            <person name="Kirkegaard R.H."/>
            <person name="Michaelsen T.Y."/>
            <person name="Andersen M.H."/>
            <person name="Karst S.M."/>
            <person name="Dueholm M.S."/>
            <person name="Nielsen P.H."/>
            <person name="Albertsen M."/>
        </authorList>
    </citation>
    <scope>NUCLEOTIDE SEQUENCE [LARGE SCALE GENOMIC DNA]</scope>
    <source>
        <strain evidence="9">OdNE_18-Q3-R46-58_MAXAC.008</strain>
    </source>
</reference>
<evidence type="ECO:0000313" key="10">
    <source>
        <dbReference type="Proteomes" id="UP000709959"/>
    </source>
</evidence>
<protein>
    <recommendedName>
        <fullName evidence="2 6">Malonyl CoA-acyl carrier protein transacylase</fullName>
        <ecNumber evidence="1 6">2.3.1.39</ecNumber>
    </recommendedName>
</protein>
<feature type="active site" evidence="7">
    <location>
        <position position="202"/>
    </location>
</feature>
<dbReference type="Proteomes" id="UP000709959">
    <property type="component" value="Unassembled WGS sequence"/>
</dbReference>
<dbReference type="SUPFAM" id="SSF52151">
    <property type="entry name" value="FabD/lysophospholipase-like"/>
    <property type="match status" value="1"/>
</dbReference>
<sequence length="312" mass="32274">MSKVAWLFPGQGSQAVGMGVALAEAEPAARAVLQDADAALGFPLSKLMAEGPEETLKLTEHTQPAILTHSVMVVRAWAHRLPKPDFAAGHSLGEYSALVALGALGFQDAVRTVRERGRAMQEAVPVGVGAMAALLGMSQVDVEASCAEAAAATGKIVVPANFNGPGQIVIAGHAEAVEAAMEAAKTRGGRKMMKLPVSAPFHSPLMEPAQTRMGPILRALAFKAPICPLVNNVDAAPVTSPDALLDGLVRQIPGAVRWQATMDLLLDQGVTTFVELGPGKVLAGLAKRQAKERGLEVAALSLGGPEDLAQLG</sequence>
<evidence type="ECO:0000256" key="7">
    <source>
        <dbReference type="PIRSR" id="PIRSR000446-1"/>
    </source>
</evidence>
<dbReference type="InterPro" id="IPR004410">
    <property type="entry name" value="Malonyl_CoA-ACP_transAc_FabD"/>
</dbReference>